<dbReference type="AlphaFoldDB" id="A0AAD3DVW4"/>
<reference evidence="1 2" key="1">
    <citation type="journal article" date="2021" name="Sci. Rep.">
        <title>Genome sequencing of the multicellular alga Astrephomene provides insights into convergent evolution of germ-soma differentiation.</title>
        <authorList>
            <person name="Yamashita S."/>
            <person name="Yamamoto K."/>
            <person name="Matsuzaki R."/>
            <person name="Suzuki S."/>
            <person name="Yamaguchi H."/>
            <person name="Hirooka S."/>
            <person name="Minakuchi Y."/>
            <person name="Miyagishima S."/>
            <person name="Kawachi M."/>
            <person name="Toyoda A."/>
            <person name="Nozaki H."/>
        </authorList>
    </citation>
    <scope>NUCLEOTIDE SEQUENCE [LARGE SCALE GENOMIC DNA]</scope>
    <source>
        <strain evidence="1 2">NIES-4017</strain>
    </source>
</reference>
<proteinExistence type="predicted"/>
<protein>
    <submittedName>
        <fullName evidence="1">Uncharacterized protein</fullName>
    </submittedName>
</protein>
<accession>A0AAD3DVW4</accession>
<gene>
    <name evidence="1" type="ORF">Agub_g9338</name>
</gene>
<sequence>MEALASHPLVLTKRRAIFSILCGVFWLSNLSQAQSSPRPAPGSAYLFNNTYMCINNWEISGTNMATYSGIGFDESVCRFLCSGLPACTTYVWFVYGQCVIRRDAFRDADGVTGASTTALRSCIKKDLAVLPPPPPPPPPPFKVMENNNQQPGEDVYLIRALGPMSAECPTANYLTPSQDCDMYGAWTLAEFAGSHQAWIVRKSPLADGTYIITNYYRSLVADPPCDRTIWSYRSDCQSTYVDMWYSFDGPQQEVYFEPVAGRQGALRIRAAGRPGCKERYLAAVLACPDFGSVYWAPLNLLDPAFIFELVPMSSAYPVADMPTHPNYPDAPSSPPPS</sequence>
<organism evidence="1 2">
    <name type="scientific">Astrephomene gubernaculifera</name>
    <dbReference type="NCBI Taxonomy" id="47775"/>
    <lineage>
        <taxon>Eukaryota</taxon>
        <taxon>Viridiplantae</taxon>
        <taxon>Chlorophyta</taxon>
        <taxon>core chlorophytes</taxon>
        <taxon>Chlorophyceae</taxon>
        <taxon>CS clade</taxon>
        <taxon>Chlamydomonadales</taxon>
        <taxon>Astrephomenaceae</taxon>
        <taxon>Astrephomene</taxon>
    </lineage>
</organism>
<keyword evidence="2" id="KW-1185">Reference proteome</keyword>
<evidence type="ECO:0000313" key="1">
    <source>
        <dbReference type="EMBL" id="GFR47603.1"/>
    </source>
</evidence>
<dbReference type="EMBL" id="BMAR01000019">
    <property type="protein sequence ID" value="GFR47603.1"/>
    <property type="molecule type" value="Genomic_DNA"/>
</dbReference>
<evidence type="ECO:0000313" key="2">
    <source>
        <dbReference type="Proteomes" id="UP001054857"/>
    </source>
</evidence>
<dbReference type="Proteomes" id="UP001054857">
    <property type="component" value="Unassembled WGS sequence"/>
</dbReference>
<name>A0AAD3DVW4_9CHLO</name>
<comment type="caution">
    <text evidence="1">The sequence shown here is derived from an EMBL/GenBank/DDBJ whole genome shotgun (WGS) entry which is preliminary data.</text>
</comment>